<evidence type="ECO:0000313" key="2">
    <source>
        <dbReference type="Proteomes" id="UP000805649"/>
    </source>
</evidence>
<name>A0ACC3ZG50_COLTU</name>
<sequence>MWLLAVLLLAIVPSVTSQFFSPTQRREVWRIGETRKIGYNTKFTNYSIALWQQALAGGSANIGPVVVEVVNGPKREFDWEVRTNNLDLGASNVFFFWLFEGITTNQGDTKFLSMSSAFFNITDEPAPIETTTSTTAASTTTQAAKSILSETSTSTQSSQTTTAAESGSSETARAGGSTNNGPATSESNGSGSSGGLPVGAQIGIGVGVGVVATTCVVCGILWFRYLKRQQKALTELQERAFTQQPPAYPYEMGAIHRPAAPPPQQQQQQDDNGYFVNKRPVEMY</sequence>
<proteinExistence type="predicted"/>
<comment type="caution">
    <text evidence="1">The sequence shown here is derived from an EMBL/GenBank/DDBJ whole genome shotgun (WGS) entry which is preliminary data.</text>
</comment>
<evidence type="ECO:0000313" key="1">
    <source>
        <dbReference type="EMBL" id="KAL0943086.1"/>
    </source>
</evidence>
<accession>A0ACC3ZG50</accession>
<dbReference type="Proteomes" id="UP000805649">
    <property type="component" value="Unassembled WGS sequence"/>
</dbReference>
<gene>
    <name evidence="1" type="ORF">CTRU02_200971</name>
</gene>
<protein>
    <submittedName>
        <fullName evidence="1">Uncharacterized protein</fullName>
    </submittedName>
</protein>
<keyword evidence="2" id="KW-1185">Reference proteome</keyword>
<reference evidence="1 2" key="1">
    <citation type="journal article" date="2020" name="Phytopathology">
        <title>Genome Sequence Resources of Colletotrichum truncatum, C. plurivorum, C. musicola, and C. sojae: Four Species Pathogenic to Soybean (Glycine max).</title>
        <authorList>
            <person name="Rogerio F."/>
            <person name="Boufleur T.R."/>
            <person name="Ciampi-Guillardi M."/>
            <person name="Sukno S.A."/>
            <person name="Thon M.R."/>
            <person name="Massola Junior N.S."/>
            <person name="Baroncelli R."/>
        </authorList>
    </citation>
    <scope>NUCLEOTIDE SEQUENCE [LARGE SCALE GENOMIC DNA]</scope>
    <source>
        <strain evidence="1 2">CMES1059</strain>
    </source>
</reference>
<dbReference type="EMBL" id="VUJX02000001">
    <property type="protein sequence ID" value="KAL0943086.1"/>
    <property type="molecule type" value="Genomic_DNA"/>
</dbReference>
<organism evidence="1 2">
    <name type="scientific">Colletotrichum truncatum</name>
    <name type="common">Anthracnose fungus</name>
    <name type="synonym">Colletotrichum capsici</name>
    <dbReference type="NCBI Taxonomy" id="5467"/>
    <lineage>
        <taxon>Eukaryota</taxon>
        <taxon>Fungi</taxon>
        <taxon>Dikarya</taxon>
        <taxon>Ascomycota</taxon>
        <taxon>Pezizomycotina</taxon>
        <taxon>Sordariomycetes</taxon>
        <taxon>Hypocreomycetidae</taxon>
        <taxon>Glomerellales</taxon>
        <taxon>Glomerellaceae</taxon>
        <taxon>Colletotrichum</taxon>
        <taxon>Colletotrichum truncatum species complex</taxon>
    </lineage>
</organism>